<keyword evidence="6" id="KW-0445">Lipid transport</keyword>
<dbReference type="SMART" id="SM00638">
    <property type="entry name" value="LPD_N"/>
    <property type="match status" value="1"/>
</dbReference>
<evidence type="ECO:0000259" key="11">
    <source>
        <dbReference type="PROSITE" id="PS51211"/>
    </source>
</evidence>
<evidence type="ECO:0000259" key="12">
    <source>
        <dbReference type="PROSITE" id="PS51233"/>
    </source>
</evidence>
<sequence>MGIFLNAKSDQVITIRSLISLLSDPMKNPYVCGLPECSLEGNKFNYAQNIRYKYNYRVHVRSEFSGSGENSSDVFIDAKLLITFPTKCQGVLLVEDVELRDTAPPAEDAIGENDYNFDYSEHEDVTLHPKSVQFATDIQEHEMRFAFHDGVIGELCPAVGEENWVINFKRGILSSLQNTMKRFDVDFNNTESDISGMCDVAYSLIGSVGTSLVIEKTKNIESCINRYKTNSILQTTPYDFRKNFAIWPLLRSTSSCNLTIDHNIYENVRCYERHQLVPFSNKQSGAVTESLIELKLRDEEEFQPPGFEDETEIKTRSSLYFNHYPTPKPTHNEIKASRELLRQMCKLGFPDIQRDFIDVFTKFLQTARLLSHEALHQLLLRGSSICDNGKNHLLESLPYIGSTASTQLMRDQIIHQSIPNELVKSWLISLSYLPRPSVDILDIVYSLMDYGKDKNDPEFLLATTAVAHTFCRNHLKCQTFSEIQRIVSFLQNNLRDHLDTIGTDSSKQEKALILLKGLGNVGIISKDFIRPLKDIVLNETLPIDIRLQAVYAHRRLDCKSNKDFFIEIYENYSENTEVRIASYLQAMQCPDYIAIKSIKYILKNEEVNQVGSFVWSHLNNLAKSSSPVRVEAQGLLLDEDLDTKYQLDVRKFSRNFEKSIFFDEYNFGANAESNLIFGTESYIPRTLSLNFTADLFGESVNLFEISARMEGFESMIEKMFGPKGPLNTDKFAEHFKFVRNYFNKIPIVNKDDFENIEKLRFKRDATEDGSDDIVENQSQEISTSISNFEYKLKNNYDDPRASFGMKMFGNDIKHVSVHGEENVVQAVAKNNPLNYIRDIFSGKKITYTKSGVFLDASYDVPLSSGLPLSIHAFGASSIDLRMSGYFKGPDFWSNYKLHVEGKLKPSVSIDVIGTMQSDYFYGATGIRVKSNLYTSSSFDTQLQIRGSKLASVQFSLPQDRNDIFSARSEMIVLRHDNDIVQKGISKRYSNSTCTWPFIDRALGLKVCAEYSLPDVSNSVTQLPSLILSGPINLNIHLDKADLTAKTFSFEYRSENTTDLAKTSFVFHTPNSVIPRIFSANLTSDPNNWNVTMSFKNGDLEHSAVGTYRNTSEETKFEVYLNLDGHKNFALEAGYNRSVVRNGFMYYPKVLLTVNDDNIAGLSGTLKITGKRNIDQYDINLDFQTKKLRANLTGYVINTMASIENRLRLEYQFLNHKVEHVTVDSEFANRSKEPHTTYLGSLKLMSSAYPKYNFGTNLEFKKIEGHFVATIKYNNNNNADVNDEYNTLVLTFNFSKREEDPIRHILSRTSAAVSLQRPKGDIDLKFKIMHEEKFLKGIEHNIYCVLGYAPQKEAKAAFSLFRASRSQLIIDAAMNITIPDFDSCAASIKILEKARNDYNIKVNGQWFSGHSINIQGVYQDKSSSVKTYHHLKLSVMSPSFSETNIDLRYWRDEAELLFEIQTDHNQQPYGILIKFSERVENEQKTYAQVKFRDKLYSVTSNMMYGQPKQLFLEIHLDNIRDLHLTIRGVSNDYRKEIGFEILWDANRDPTQKFAISAEFNAPVNRIYDGNFQLSYPDRTFSGTLYLDASTKDYVGSTRFSWSAYESVEIKLKAGSTMDEVKEVYCFITVNTPFEGWRMNQVDTGFYFHNNHLLANGSLAWANNQKLSLSLLADYQHTSPIFNLEFQFNLDSTIKDVPTASVLLKHFQDDKKLDTEINIRHKVNDVESAATVFAVKSFWLFNFNAHYKNLTGKVELESPFQGYRAGSLSTRFSISDKRQLSGGADLEIEDKRFTMAVAGYVKKLTDNMLVANITTPIEKFKTIIGRFGINERERHIVAEIRAPNRALGVELLFAITAIADFNIKFNLELPMEGLEKITAVAKMKPETVEFRGCWDKIVLGFVGVWRHVSINDFEYSYKVFTPLENLTENGIVIKHIYRNSFDLDSELSLKLATFNIGILVNGQPKSKLLRQLAATKKDSLYRSILRTDEYLGEDSTVDEEDNEEEEEEDDDYDDYVAWNFKGNMEVYTYVWPKIEGFIDVDEIDDITVGSGKLVLPQGLVKFKDFLYYPDMLTMKNTFEVVTPFDKLKEMRIVYHHNVELGAQYINGINVEFLSMEERRELGFASNLTYSTDESESRKYDIGIEVKIPSKVLPKIDLKGNVEIDDGVYRGNISVKTINSQVSIAGNFEKDDDYLDTELIFSLSAPEVPQYELKTYLKKDKSEIENSFNFGYDLLENGTQHALHIDTTWHVDVQSDRYVKGQCKIRTNLVPIDYLETSILFERKDSLSLANLMLSYATDDVLSEYRARYSKNKNIITAELISPSRNFGNVSFSGQTSPTGVPNELQLTGQLHKNYQLFNVEGTIHVVSDIPVEINLKMTPLNNEQTLGTLTYTFDYSDETKTQNVHLNFKEDEAFVQITGSMQTHHPQHWLYQLSVLTSNGILSSIPESNRIDLDMSSIPIGTNELKANFKLDTPWNHLGIDKVRINTNIKTSSTSGETHTTYALAPIEGRSILSWSWIPLEDMHFTIENAVSLKHNPHIADERPKLLKCGLRYANPNRNQQRLACGAHINVNNAWQLEANGSLMLLSAEDIGANIELRLPKPIGDVHKLSGRYRGNIGTSEPNVDMSYEAKYEAEESKRRFASRGHYRNVTDLQGLVRVEWGDDVESDAIETNVQMLRKDERREVSARLLTPLHTEDTLYASGSYDHQNYYYSVAGHVNYPASRQIVKGDIAYAALSDMKGYVNTTTPFQNWTWINADFNFHTTSSESKRYVKATWPDDSATFDLQSTYTSSDLLNRDLKGNIKLDFPVSTRHYANIDYELKAREMITTGLCNIDYNSKKVLIGQYTCKSESRAGYEKDVVDITLENNFKPIGITYLHVAQNTGIDSPHYDMKRAELFELGTDPKKINITGEFHIRNTLTGQEYKFIAIHPNRTVVFTSDFDTSFSTSKQKSKLQLAPTVWIAYDFVITNETKFDNDSQRFTFELSYPKRNLSAEGWYAVTDDSFDSDLTFKWVKNEEKSEEAVADYDEYVDPDVIDDSKPRVMRAALQWRNEALQGVDTLNQTAMLSIRHPSFQQDVTFKGSLYQSSIDLINANIVVNYCEEADHLLTLAASAKDLTSFVGYRNYTMDIRGMHEATKFDLSVEGTVGARPGLYELNSSGRYSRDYLAMQEGLLMALLDLKSKEILYEKSSPLETFKIWGRGDVQYPYFIVNGSFENTPDEIDSEGTFYVNIDKRLVKLEVNMTRDASQNLQMLGSIPDARSAKFDLWRDYEDIRVVDVAYYIRMNHSRLISSQLLWRPKMRAEVGAKIQNVTTSIYEKMSKNIDYWVKTLYTESKDTVKGVWDMAQPYTQVFLDDVGGLRVLQEDVEEFRLFLNQSYEANDFYVKTLVNITMTILDELAIRDHIDSVPKIINEMWQVLGNSGKALSKSFEWLFESLKTSYKKAVELLSGIFSGEAMNHLTALIETGVQKYDKFVKDLHLSFIKYVENIWTKLRQTVSLYWKGILHKLEPSIIRLVHYLETVAWNISKEVFDFLYQRTNELTETPYFHKVSNFTQDIDKLYRDLISNDALTNIRKYTALSWQFFKEKYFRLVPFGTELNDILTELIAELKKLQQLEAIRFIQNKINEIQEKVDWFANEFQVEKRTKQLWAMIINKINHYHETALQVEDKYRDAKTKFIFNPDIGLLRLEQKLPMSWHAFNETPKFEEIRELKVLYDIQEYLNQHNFSSFNIYSILEFKNVLNTKNLLPPFKSHSLLIGSRHYMTFDKKFVTMMNNRHYIIESSVKQNDCSYLLAHDFVDGNFTILLEPSITNNKNELVGTRKLSVITEKQIIEIDMFASAIRIGRNLTSTLPIQIGDSVIYREAETIVIKSSKGFHLNCNMKFDLCSLELDGWYFGKTAGILGNMNNEVYDDATLLGTSKLETQWAMNHCEENEHSISSNASIEVLSTCDAFFKSKISDFFKCFPIIDPTPYYAMCLDLGADSLLNAINDIDVINKGVCTSALAYMESCRAQNVALRVPVTCIHCNLMNGSYVPEGTFVTFNKSDSPSTADIVFIVEAKPCNKDLLKTKSMASVVAGLEKELNNVKVTNNRYSVIAYGGLPPFDSPRAIVYNNEIFANSSQTKYFFDHIKTGNSSDSDTFEAISVARELIFRPGASKSFILLPCNRCNASNMKFDYSTILQVLLEDNIHLHILMDQDFSPSNKRIERNLFGYDRSVAYTQKYLKEQKADTELLKQIKLPKDALGECMPLAIESDGSVFTSRKLKPLNKGGTSKKFTLVFGKRVAKTAVSNTCQTCECSGHDTGMTYMSCTSCNNPNPLTMDYYNERELLSFMQEGSDFDWDDSEEEFY</sequence>
<accession>A0A9Q0NFG9</accession>
<dbReference type="Gene3D" id="2.20.80.10">
    <property type="entry name" value="Lipovitellin-phosvitin complex, chain A, domain 4"/>
    <property type="match status" value="1"/>
</dbReference>
<protein>
    <submittedName>
        <fullName evidence="13">Apolipophorin</fullName>
    </submittedName>
</protein>
<keyword evidence="14" id="KW-1185">Reference proteome</keyword>
<dbReference type="InterPro" id="IPR009454">
    <property type="entry name" value="Lipid_transpt_open_b-sht"/>
</dbReference>
<gene>
    <name evidence="13" type="primary">APLP_0</name>
    <name evidence="13" type="ORF">Bhyg_04432</name>
</gene>
<dbReference type="EMBL" id="WJQU01000001">
    <property type="protein sequence ID" value="KAJ6649198.1"/>
    <property type="molecule type" value="Genomic_DNA"/>
</dbReference>
<dbReference type="SUPFAM" id="SSF48431">
    <property type="entry name" value="Lipovitellin-phosvitin complex, superhelical domain"/>
    <property type="match status" value="1"/>
</dbReference>
<dbReference type="InterPro" id="IPR015819">
    <property type="entry name" value="Lipid_transp_b-sht_shell"/>
</dbReference>
<dbReference type="Pfam" id="PF01347">
    <property type="entry name" value="Vitellogenin_N"/>
    <property type="match status" value="1"/>
</dbReference>
<keyword evidence="3" id="KW-0964">Secreted</keyword>
<dbReference type="InterPro" id="IPR015255">
    <property type="entry name" value="Vitellinogen_open_b-sht"/>
</dbReference>
<dbReference type="InterPro" id="IPR050733">
    <property type="entry name" value="Vitellogenin/Apolipophorin"/>
</dbReference>
<dbReference type="GO" id="GO:0045735">
    <property type="term" value="F:nutrient reservoir activity"/>
    <property type="evidence" value="ECO:0007669"/>
    <property type="project" value="UniProtKB-KW"/>
</dbReference>
<dbReference type="Pfam" id="PF09172">
    <property type="entry name" value="Vit_open_b-sht"/>
    <property type="match status" value="1"/>
</dbReference>
<dbReference type="InterPro" id="IPR015816">
    <property type="entry name" value="Vitellinogen_b-sht_N"/>
</dbReference>
<keyword evidence="7" id="KW-0446">Lipid-binding</keyword>
<evidence type="ECO:0000256" key="5">
    <source>
        <dbReference type="ARBA" id="ARBA00022761"/>
    </source>
</evidence>
<evidence type="ECO:0000256" key="1">
    <source>
        <dbReference type="ARBA" id="ARBA00004613"/>
    </source>
</evidence>
<dbReference type="GO" id="GO:0005319">
    <property type="term" value="F:lipid transporter activity"/>
    <property type="evidence" value="ECO:0007669"/>
    <property type="project" value="InterPro"/>
</dbReference>
<organism evidence="13 14">
    <name type="scientific">Pseudolycoriella hygida</name>
    <dbReference type="NCBI Taxonomy" id="35572"/>
    <lineage>
        <taxon>Eukaryota</taxon>
        <taxon>Metazoa</taxon>
        <taxon>Ecdysozoa</taxon>
        <taxon>Arthropoda</taxon>
        <taxon>Hexapoda</taxon>
        <taxon>Insecta</taxon>
        <taxon>Pterygota</taxon>
        <taxon>Neoptera</taxon>
        <taxon>Endopterygota</taxon>
        <taxon>Diptera</taxon>
        <taxon>Nematocera</taxon>
        <taxon>Sciaroidea</taxon>
        <taxon>Sciaridae</taxon>
        <taxon>Pseudolycoriella</taxon>
    </lineage>
</organism>
<dbReference type="Proteomes" id="UP001151699">
    <property type="component" value="Chromosome A"/>
</dbReference>
<dbReference type="FunFam" id="2.20.50.20:FF:000007">
    <property type="entry name" value="von Willebrand factor type D domaincontaining protein"/>
    <property type="match status" value="1"/>
</dbReference>
<keyword evidence="8" id="KW-1015">Disulfide bond</keyword>
<dbReference type="InterPro" id="IPR011030">
    <property type="entry name" value="Lipovitellin_superhlx_dom"/>
</dbReference>
<comment type="caution">
    <text evidence="13">The sequence shown here is derived from an EMBL/GenBank/DDBJ whole genome shotgun (WGS) entry which is preliminary data.</text>
</comment>
<dbReference type="PANTHER" id="PTHR23345">
    <property type="entry name" value="VITELLOGENIN-RELATED"/>
    <property type="match status" value="1"/>
</dbReference>
<evidence type="ECO:0000313" key="13">
    <source>
        <dbReference type="EMBL" id="KAJ6649198.1"/>
    </source>
</evidence>
<dbReference type="Gene3D" id="2.20.50.20">
    <property type="entry name" value="Lipovitellin. Chain A, domain 3"/>
    <property type="match status" value="1"/>
</dbReference>
<keyword evidence="4" id="KW-0732">Signal</keyword>
<dbReference type="PROSITE" id="PS51233">
    <property type="entry name" value="VWFD"/>
    <property type="match status" value="1"/>
</dbReference>
<dbReference type="Gene3D" id="1.25.10.20">
    <property type="entry name" value="Vitellinogen, superhelical"/>
    <property type="match status" value="1"/>
</dbReference>
<dbReference type="PROSITE" id="PS51211">
    <property type="entry name" value="VITELLOGENIN"/>
    <property type="match status" value="1"/>
</dbReference>
<evidence type="ECO:0000256" key="9">
    <source>
        <dbReference type="ARBA" id="ARBA00023180"/>
    </source>
</evidence>
<evidence type="ECO:0000313" key="14">
    <source>
        <dbReference type="Proteomes" id="UP001151699"/>
    </source>
</evidence>
<feature type="domain" description="VWFD" evidence="12">
    <location>
        <begin position="3750"/>
        <end position="3931"/>
    </location>
</feature>
<keyword evidence="9" id="KW-0325">Glycoprotein</keyword>
<comment type="caution">
    <text evidence="10">Lacks conserved residue(s) required for the propagation of feature annotation.</text>
</comment>
<evidence type="ECO:0000256" key="8">
    <source>
        <dbReference type="ARBA" id="ARBA00023157"/>
    </source>
</evidence>
<feature type="domain" description="Vitellogenin" evidence="11">
    <location>
        <begin position="46"/>
        <end position="687"/>
    </location>
</feature>
<name>A0A9Q0NFG9_9DIPT</name>
<dbReference type="PANTHER" id="PTHR23345:SF15">
    <property type="entry name" value="VITELLOGENIN 1-RELATED"/>
    <property type="match status" value="1"/>
</dbReference>
<dbReference type="SUPFAM" id="SSF56968">
    <property type="entry name" value="Lipovitellin-phosvitin complex, beta-sheet shell regions"/>
    <property type="match status" value="2"/>
</dbReference>
<dbReference type="InterPro" id="IPR001846">
    <property type="entry name" value="VWF_type-D"/>
</dbReference>
<dbReference type="SMART" id="SM01169">
    <property type="entry name" value="DUF1943"/>
    <property type="match status" value="1"/>
</dbReference>
<evidence type="ECO:0000256" key="4">
    <source>
        <dbReference type="ARBA" id="ARBA00022729"/>
    </source>
</evidence>
<keyword evidence="2" id="KW-0813">Transport</keyword>
<evidence type="ECO:0000256" key="2">
    <source>
        <dbReference type="ARBA" id="ARBA00022448"/>
    </source>
</evidence>
<reference evidence="13" key="1">
    <citation type="submission" date="2022-07" db="EMBL/GenBank/DDBJ databases">
        <authorList>
            <person name="Trinca V."/>
            <person name="Uliana J.V.C."/>
            <person name="Torres T.T."/>
            <person name="Ward R.J."/>
            <person name="Monesi N."/>
        </authorList>
    </citation>
    <scope>NUCLEOTIDE SEQUENCE</scope>
    <source>
        <strain evidence="13">HSMRA1968</strain>
        <tissue evidence="13">Whole embryos</tissue>
    </source>
</reference>
<keyword evidence="5" id="KW-0758">Storage protein</keyword>
<dbReference type="GO" id="GO:0005576">
    <property type="term" value="C:extracellular region"/>
    <property type="evidence" value="ECO:0007669"/>
    <property type="project" value="UniProtKB-SubCell"/>
</dbReference>
<evidence type="ECO:0000256" key="7">
    <source>
        <dbReference type="ARBA" id="ARBA00023121"/>
    </source>
</evidence>
<comment type="subcellular location">
    <subcellularLocation>
        <location evidence="1">Secreted</location>
    </subcellularLocation>
</comment>
<dbReference type="OrthoDB" id="6484170at2759"/>
<evidence type="ECO:0000256" key="3">
    <source>
        <dbReference type="ARBA" id="ARBA00022525"/>
    </source>
</evidence>
<dbReference type="FunFam" id="1.25.10.20:FF:000005">
    <property type="entry name" value="Apolipoprotein lipid transfer particle"/>
    <property type="match status" value="1"/>
</dbReference>
<dbReference type="Pfam" id="PF00094">
    <property type="entry name" value="VWD"/>
    <property type="match status" value="1"/>
</dbReference>
<dbReference type="Gene3D" id="2.30.230.10">
    <property type="entry name" value="Lipovitellin, beta-sheet shell regions, chain A"/>
    <property type="match status" value="1"/>
</dbReference>
<proteinExistence type="predicted"/>
<evidence type="ECO:0000256" key="10">
    <source>
        <dbReference type="PROSITE-ProRule" id="PRU00557"/>
    </source>
</evidence>
<dbReference type="InterPro" id="IPR001747">
    <property type="entry name" value="Vitellogenin_N"/>
</dbReference>
<evidence type="ECO:0000256" key="6">
    <source>
        <dbReference type="ARBA" id="ARBA00023055"/>
    </source>
</evidence>
<dbReference type="Pfam" id="PF06448">
    <property type="entry name" value="DUF1081"/>
    <property type="match status" value="1"/>
</dbReference>
<dbReference type="InterPro" id="IPR015817">
    <property type="entry name" value="Vitellinogen_open_b-sht_sub1"/>
</dbReference>
<dbReference type="FunFam" id="2.20.80.10:FF:000003">
    <property type="entry name" value="Apolipoprotein lipid transfer particle"/>
    <property type="match status" value="1"/>
</dbReference>
<dbReference type="GO" id="GO:0008289">
    <property type="term" value="F:lipid binding"/>
    <property type="evidence" value="ECO:0007669"/>
    <property type="project" value="UniProtKB-KW"/>
</dbReference>